<comment type="caution">
    <text evidence="4">The sequence shown here is derived from an EMBL/GenBank/DDBJ whole genome shotgun (WGS) entry which is preliminary data.</text>
</comment>
<comment type="caution">
    <text evidence="1">Lacks conserved residue(s) required for the propagation of feature annotation.</text>
</comment>
<evidence type="ECO:0000313" key="4">
    <source>
        <dbReference type="EMBL" id="CAF1545202.1"/>
    </source>
</evidence>
<keyword evidence="1" id="KW-0245">EGF-like domain</keyword>
<evidence type="ECO:0000313" key="6">
    <source>
        <dbReference type="EMBL" id="CAF2097059.1"/>
    </source>
</evidence>
<dbReference type="PROSITE" id="PS00022">
    <property type="entry name" value="EGF_1"/>
    <property type="match status" value="2"/>
</dbReference>
<gene>
    <name evidence="4" type="ORF">KQP761_LOCUS17238</name>
    <name evidence="5" type="ORF">MBJ925_LOCUS20196</name>
    <name evidence="6" type="ORF">XDN619_LOCUS17921</name>
</gene>
<evidence type="ECO:0000313" key="5">
    <source>
        <dbReference type="EMBL" id="CAF2090203.1"/>
    </source>
</evidence>
<dbReference type="SUPFAM" id="SSF57196">
    <property type="entry name" value="EGF/Laminin"/>
    <property type="match status" value="1"/>
</dbReference>
<proteinExistence type="predicted"/>
<dbReference type="AlphaFoldDB" id="A0A815WMP2"/>
<dbReference type="Proteomes" id="UP000663824">
    <property type="component" value="Unassembled WGS sequence"/>
</dbReference>
<dbReference type="Gene3D" id="2.10.25.10">
    <property type="entry name" value="Laminin"/>
    <property type="match status" value="2"/>
</dbReference>
<dbReference type="Proteomes" id="UP000663887">
    <property type="component" value="Unassembled WGS sequence"/>
</dbReference>
<organism evidence="4 7">
    <name type="scientific">Rotaria magnacalcarata</name>
    <dbReference type="NCBI Taxonomy" id="392030"/>
    <lineage>
        <taxon>Eukaryota</taxon>
        <taxon>Metazoa</taxon>
        <taxon>Spiralia</taxon>
        <taxon>Gnathifera</taxon>
        <taxon>Rotifera</taxon>
        <taxon>Eurotatoria</taxon>
        <taxon>Bdelloidea</taxon>
        <taxon>Philodinida</taxon>
        <taxon>Philodinidae</taxon>
        <taxon>Rotaria</taxon>
    </lineage>
</organism>
<dbReference type="SMART" id="SM00181">
    <property type="entry name" value="EGF"/>
    <property type="match status" value="4"/>
</dbReference>
<protein>
    <recommendedName>
        <fullName evidence="3">EGF-like domain-containing protein</fullName>
    </recommendedName>
</protein>
<keyword evidence="2" id="KW-0732">Signal</keyword>
<keyword evidence="1" id="KW-1015">Disulfide bond</keyword>
<feature type="domain" description="EGF-like" evidence="3">
    <location>
        <begin position="123"/>
        <end position="162"/>
    </location>
</feature>
<dbReference type="OrthoDB" id="283575at2759"/>
<feature type="disulfide bond" evidence="1">
    <location>
        <begin position="191"/>
        <end position="200"/>
    </location>
</feature>
<name>A0A815WMP2_9BILA</name>
<evidence type="ECO:0000313" key="7">
    <source>
        <dbReference type="Proteomes" id="UP000663834"/>
    </source>
</evidence>
<accession>A0A815WMP2</accession>
<dbReference type="PROSITE" id="PS50026">
    <property type="entry name" value="EGF_3"/>
    <property type="match status" value="2"/>
</dbReference>
<evidence type="ECO:0000256" key="2">
    <source>
        <dbReference type="SAM" id="SignalP"/>
    </source>
</evidence>
<dbReference type="InterPro" id="IPR000742">
    <property type="entry name" value="EGF"/>
</dbReference>
<evidence type="ECO:0000256" key="1">
    <source>
        <dbReference type="PROSITE-ProRule" id="PRU00076"/>
    </source>
</evidence>
<feature type="disulfide bond" evidence="1">
    <location>
        <begin position="133"/>
        <end position="150"/>
    </location>
</feature>
<evidence type="ECO:0000259" key="3">
    <source>
        <dbReference type="PROSITE" id="PS50026"/>
    </source>
</evidence>
<feature type="chain" id="PRO_5036229158" description="EGF-like domain-containing protein" evidence="2">
    <location>
        <begin position="24"/>
        <end position="220"/>
    </location>
</feature>
<feature type="domain" description="EGF-like" evidence="3">
    <location>
        <begin position="166"/>
        <end position="201"/>
    </location>
</feature>
<dbReference type="EMBL" id="CAJNOW010008787">
    <property type="protein sequence ID" value="CAF1545202.1"/>
    <property type="molecule type" value="Genomic_DNA"/>
</dbReference>
<feature type="signal peptide" evidence="2">
    <location>
        <begin position="1"/>
        <end position="23"/>
    </location>
</feature>
<dbReference type="Proteomes" id="UP000663834">
    <property type="component" value="Unassembled WGS sequence"/>
</dbReference>
<dbReference type="EMBL" id="CAJNRE010010381">
    <property type="protein sequence ID" value="CAF2090203.1"/>
    <property type="molecule type" value="Genomic_DNA"/>
</dbReference>
<feature type="disulfide bond" evidence="1">
    <location>
        <begin position="152"/>
        <end position="161"/>
    </location>
</feature>
<reference evidence="4" key="1">
    <citation type="submission" date="2021-02" db="EMBL/GenBank/DDBJ databases">
        <authorList>
            <person name="Nowell W R."/>
        </authorList>
    </citation>
    <scope>NUCLEOTIDE SEQUENCE</scope>
</reference>
<dbReference type="EMBL" id="CAJNRG010007690">
    <property type="protein sequence ID" value="CAF2097059.1"/>
    <property type="molecule type" value="Genomic_DNA"/>
</dbReference>
<sequence>MMILKCMIVIIATLFSQLPKSHAQGGNACTNVAINLCNPYPCVQIGNSPQCLCDGGIVAPSAAGCNGGVTTTQSPIIFPNQCGNAICPANAECIPTNQNPSQYVCVCPTNVLANPDCPVNPLPNNPCDRANPCQAGSRCVANPVTLQPICICRTGTYGQNCGYPCRSGCDNNWCYNGGRCANAYGQPYCFCGQNYRGRRCELRYNNQNYVYLYYNPGSRW</sequence>